<dbReference type="PROSITE" id="PS51371">
    <property type="entry name" value="CBS"/>
    <property type="match status" value="2"/>
</dbReference>
<keyword evidence="6 10" id="KW-1133">Transmembrane helix</keyword>
<evidence type="ECO:0000256" key="10">
    <source>
        <dbReference type="PROSITE-ProRule" id="PRU01193"/>
    </source>
</evidence>
<dbReference type="CDD" id="cd04590">
    <property type="entry name" value="CBS_pair_CorC_HlyC_assoc"/>
    <property type="match status" value="1"/>
</dbReference>
<evidence type="ECO:0000256" key="6">
    <source>
        <dbReference type="ARBA" id="ARBA00022989"/>
    </source>
</evidence>
<feature type="transmembrane region" description="Helical" evidence="11">
    <location>
        <begin position="68"/>
        <end position="92"/>
    </location>
</feature>
<evidence type="ECO:0000256" key="3">
    <source>
        <dbReference type="ARBA" id="ARBA00022475"/>
    </source>
</evidence>
<feature type="domain" description="CBS" evidence="12">
    <location>
        <begin position="287"/>
        <end position="347"/>
    </location>
</feature>
<evidence type="ECO:0000259" key="13">
    <source>
        <dbReference type="PROSITE" id="PS51846"/>
    </source>
</evidence>
<keyword evidence="4 10" id="KW-0812">Transmembrane</keyword>
<sequence length="442" mass="48314">MDDPSSILDSAFWLTVVAILVLLMLSGFFSGSETALTAASRAKLHSRADRGDAGAKAALQVTADSERLIGAILLGNNVVNILSASLATALFTRLLGSSGVAMATLVMTVLVLIFSEVMPKTYAISAPEKVAAMVARPIRWVTLILSPIVTVVRLIVRGILGLFGLKTDPGSHMFSLQEEIEGALSIGHATGAVQKEDRDRLLGALDLGNRTVEEIMRHRSGIQMIDAARPPAEILDAVLASPHTRLPVFRDERENVVGVIHAKDLLRAVNKSLRESRDPSALQKFDVTAVAMQPYFVPETTALDEQMREFLKRRTHFALVVDEYGTLRGLITLEDILEEIVGEITDEHDTDADQTLTPNGQGDYTVDGGMTIRDLNRQLDWNLPDDEANTVAGLVIHMAQSIPEQGQVFSFHGYRFEVLARRENRITRLRVRPLAPVPDGSD</sequence>
<proteinExistence type="inferred from homology"/>
<feature type="transmembrane region" description="Helical" evidence="11">
    <location>
        <begin position="138"/>
        <end position="156"/>
    </location>
</feature>
<dbReference type="Pfam" id="PF00571">
    <property type="entry name" value="CBS"/>
    <property type="match status" value="2"/>
</dbReference>
<comment type="subcellular location">
    <subcellularLocation>
        <location evidence="1">Cell membrane</location>
        <topology evidence="1">Multi-pass membrane protein</topology>
    </subcellularLocation>
</comment>
<dbReference type="PROSITE" id="PS51846">
    <property type="entry name" value="CNNM"/>
    <property type="match status" value="1"/>
</dbReference>
<dbReference type="PANTHER" id="PTHR22777">
    <property type="entry name" value="HEMOLYSIN-RELATED"/>
    <property type="match status" value="1"/>
</dbReference>
<dbReference type="InterPro" id="IPR000644">
    <property type="entry name" value="CBS_dom"/>
</dbReference>
<dbReference type="EMBL" id="CP067134">
    <property type="protein sequence ID" value="WCR11915.1"/>
    <property type="molecule type" value="Genomic_DNA"/>
</dbReference>
<keyword evidence="5" id="KW-0677">Repeat</keyword>
<evidence type="ECO:0000256" key="7">
    <source>
        <dbReference type="ARBA" id="ARBA00023122"/>
    </source>
</evidence>
<reference evidence="14 15" key="1">
    <citation type="submission" date="2021-01" db="EMBL/GenBank/DDBJ databases">
        <title>Biogeographic distribution of Paracoccus.</title>
        <authorList>
            <person name="Hollensteiner J."/>
            <person name="Leineberger J."/>
            <person name="Brinkhoff T."/>
            <person name="Daniel R."/>
        </authorList>
    </citation>
    <scope>NUCLEOTIDE SEQUENCE [LARGE SCALE GENOMIC DNA]</scope>
    <source>
        <strain evidence="14 15">LMG25392</strain>
    </source>
</reference>
<keyword evidence="8 10" id="KW-0472">Membrane</keyword>
<feature type="transmembrane region" description="Helical" evidence="11">
    <location>
        <begin position="99"/>
        <end position="118"/>
    </location>
</feature>
<dbReference type="Gene3D" id="3.30.465.10">
    <property type="match status" value="1"/>
</dbReference>
<dbReference type="SMART" id="SM01091">
    <property type="entry name" value="CorC_HlyC"/>
    <property type="match status" value="1"/>
</dbReference>
<dbReference type="InterPro" id="IPR005170">
    <property type="entry name" value="Transptr-assoc_dom"/>
</dbReference>
<evidence type="ECO:0000313" key="15">
    <source>
        <dbReference type="Proteomes" id="UP001218412"/>
    </source>
</evidence>
<dbReference type="InterPro" id="IPR036318">
    <property type="entry name" value="FAD-bd_PCMH-like_sf"/>
</dbReference>
<feature type="domain" description="CNNM transmembrane" evidence="13">
    <location>
        <begin position="8"/>
        <end position="197"/>
    </location>
</feature>
<evidence type="ECO:0000256" key="11">
    <source>
        <dbReference type="SAM" id="Phobius"/>
    </source>
</evidence>
<protein>
    <submittedName>
        <fullName evidence="14">HlyC/CorC family transporter</fullName>
    </submittedName>
</protein>
<dbReference type="InterPro" id="IPR002550">
    <property type="entry name" value="CNNM"/>
</dbReference>
<gene>
    <name evidence="14" type="ORF">JHW45_06030</name>
</gene>
<dbReference type="Pfam" id="PF03471">
    <property type="entry name" value="CorC_HlyC"/>
    <property type="match status" value="1"/>
</dbReference>
<dbReference type="SMART" id="SM00116">
    <property type="entry name" value="CBS"/>
    <property type="match status" value="2"/>
</dbReference>
<evidence type="ECO:0000256" key="1">
    <source>
        <dbReference type="ARBA" id="ARBA00004651"/>
    </source>
</evidence>
<evidence type="ECO:0000259" key="12">
    <source>
        <dbReference type="PROSITE" id="PS51371"/>
    </source>
</evidence>
<evidence type="ECO:0000256" key="2">
    <source>
        <dbReference type="ARBA" id="ARBA00006446"/>
    </source>
</evidence>
<dbReference type="Proteomes" id="UP001218412">
    <property type="component" value="Chromosome"/>
</dbReference>
<evidence type="ECO:0000313" key="14">
    <source>
        <dbReference type="EMBL" id="WCR11915.1"/>
    </source>
</evidence>
<evidence type="ECO:0000256" key="4">
    <source>
        <dbReference type="ARBA" id="ARBA00022692"/>
    </source>
</evidence>
<dbReference type="Gene3D" id="3.10.580.10">
    <property type="entry name" value="CBS-domain"/>
    <property type="match status" value="1"/>
</dbReference>
<dbReference type="InterPro" id="IPR046342">
    <property type="entry name" value="CBS_dom_sf"/>
</dbReference>
<dbReference type="RefSeq" id="WP_272860035.1">
    <property type="nucleotide sequence ID" value="NZ_CP067134.1"/>
</dbReference>
<comment type="similarity">
    <text evidence="2">Belongs to the UPF0053 family. Hemolysin C subfamily.</text>
</comment>
<feature type="domain" description="CBS" evidence="12">
    <location>
        <begin position="216"/>
        <end position="276"/>
    </location>
</feature>
<evidence type="ECO:0000256" key="5">
    <source>
        <dbReference type="ARBA" id="ARBA00022737"/>
    </source>
</evidence>
<keyword evidence="7 9" id="KW-0129">CBS domain</keyword>
<dbReference type="Pfam" id="PF01595">
    <property type="entry name" value="CNNM"/>
    <property type="match status" value="1"/>
</dbReference>
<dbReference type="SUPFAM" id="SSF56176">
    <property type="entry name" value="FAD-binding/transporter-associated domain-like"/>
    <property type="match status" value="1"/>
</dbReference>
<evidence type="ECO:0000256" key="8">
    <source>
        <dbReference type="ARBA" id="ARBA00023136"/>
    </source>
</evidence>
<accession>A0ABY7SXY7</accession>
<keyword evidence="15" id="KW-1185">Reference proteome</keyword>
<dbReference type="InterPro" id="IPR044751">
    <property type="entry name" value="Ion_transp-like_CBS"/>
</dbReference>
<dbReference type="InterPro" id="IPR016169">
    <property type="entry name" value="FAD-bd_PCMH_sub2"/>
</dbReference>
<name>A0ABY7SXY7_9RHOB</name>
<feature type="transmembrane region" description="Helical" evidence="11">
    <location>
        <begin position="12"/>
        <end position="31"/>
    </location>
</feature>
<keyword evidence="3" id="KW-1003">Cell membrane</keyword>
<evidence type="ECO:0000256" key="9">
    <source>
        <dbReference type="PROSITE-ProRule" id="PRU00703"/>
    </source>
</evidence>
<organism evidence="14 15">
    <name type="scientific">Paracoccus stylophorae</name>
    <dbReference type="NCBI Taxonomy" id="659350"/>
    <lineage>
        <taxon>Bacteria</taxon>
        <taxon>Pseudomonadati</taxon>
        <taxon>Pseudomonadota</taxon>
        <taxon>Alphaproteobacteria</taxon>
        <taxon>Rhodobacterales</taxon>
        <taxon>Paracoccaceae</taxon>
        <taxon>Paracoccus</taxon>
    </lineage>
</organism>
<dbReference type="SUPFAM" id="SSF54631">
    <property type="entry name" value="CBS-domain pair"/>
    <property type="match status" value="1"/>
</dbReference>
<dbReference type="PANTHER" id="PTHR22777:SF32">
    <property type="entry name" value="UPF0053 INNER MEMBRANE PROTEIN YFJD"/>
    <property type="match status" value="1"/>
</dbReference>